<gene>
    <name evidence="4" type="primary">fliE</name>
    <name evidence="6" type="ORF">B0H94_10196</name>
</gene>
<dbReference type="PANTHER" id="PTHR34653">
    <property type="match status" value="1"/>
</dbReference>
<reference evidence="6 7" key="1">
    <citation type="submission" date="2018-03" db="EMBL/GenBank/DDBJ databases">
        <title>Genomic Encyclopedia of Type Strains, Phase III (KMG-III): the genomes of soil and plant-associated and newly described type strains.</title>
        <authorList>
            <person name="Whitman W."/>
        </authorList>
    </citation>
    <scope>NUCLEOTIDE SEQUENCE [LARGE SCALE GENOMIC DNA]</scope>
    <source>
        <strain evidence="6 7">CGMCC 1.07653</strain>
    </source>
</reference>
<keyword evidence="6" id="KW-0282">Flagellum</keyword>
<comment type="similarity">
    <text evidence="2 4">Belongs to the FliE family.</text>
</comment>
<dbReference type="Proteomes" id="UP000242310">
    <property type="component" value="Unassembled WGS sequence"/>
</dbReference>
<evidence type="ECO:0000256" key="1">
    <source>
        <dbReference type="ARBA" id="ARBA00004117"/>
    </source>
</evidence>
<dbReference type="EMBL" id="PYAV01000001">
    <property type="protein sequence ID" value="PSL51186.1"/>
    <property type="molecule type" value="Genomic_DNA"/>
</dbReference>
<sequence>MEMQGIQAGAIQNGAVQDREARSELIEGQNSFASELGQAIENLNGLQEQSSVMTERLARGEAENMHDVTIASEMASTALQTGVEIRNRAVESYQRVMQMQI</sequence>
<evidence type="ECO:0000313" key="6">
    <source>
        <dbReference type="EMBL" id="PSL51186.1"/>
    </source>
</evidence>
<dbReference type="InterPro" id="IPR001624">
    <property type="entry name" value="FliE"/>
</dbReference>
<dbReference type="HAMAP" id="MF_00724">
    <property type="entry name" value="FliE"/>
    <property type="match status" value="1"/>
</dbReference>
<comment type="caution">
    <text evidence="6">The sequence shown here is derived from an EMBL/GenBank/DDBJ whole genome shotgun (WGS) entry which is preliminary data.</text>
</comment>
<keyword evidence="6" id="KW-0969">Cilium</keyword>
<name>A0A2P8HY67_9BACI</name>
<evidence type="ECO:0000256" key="3">
    <source>
        <dbReference type="ARBA" id="ARBA00023143"/>
    </source>
</evidence>
<dbReference type="NCBIfam" id="TIGR00205">
    <property type="entry name" value="fliE"/>
    <property type="match status" value="1"/>
</dbReference>
<protein>
    <recommendedName>
        <fullName evidence="4 5">Flagellar hook-basal body complex protein FliE</fullName>
    </recommendedName>
</protein>
<evidence type="ECO:0000313" key="7">
    <source>
        <dbReference type="Proteomes" id="UP000242310"/>
    </source>
</evidence>
<comment type="subcellular location">
    <subcellularLocation>
        <location evidence="1 4">Bacterial flagellum basal body</location>
    </subcellularLocation>
</comment>
<dbReference type="Pfam" id="PF02049">
    <property type="entry name" value="FliE"/>
    <property type="match status" value="1"/>
</dbReference>
<keyword evidence="7" id="KW-1185">Reference proteome</keyword>
<organism evidence="6 7">
    <name type="scientific">Salsuginibacillus halophilus</name>
    <dbReference type="NCBI Taxonomy" id="517424"/>
    <lineage>
        <taxon>Bacteria</taxon>
        <taxon>Bacillati</taxon>
        <taxon>Bacillota</taxon>
        <taxon>Bacilli</taxon>
        <taxon>Bacillales</taxon>
        <taxon>Bacillaceae</taxon>
        <taxon>Salsuginibacillus</taxon>
    </lineage>
</organism>
<proteinExistence type="inferred from homology"/>
<keyword evidence="6" id="KW-0966">Cell projection</keyword>
<dbReference type="GO" id="GO:0005198">
    <property type="term" value="F:structural molecule activity"/>
    <property type="evidence" value="ECO:0007669"/>
    <property type="project" value="UniProtKB-UniRule"/>
</dbReference>
<evidence type="ECO:0000256" key="2">
    <source>
        <dbReference type="ARBA" id="ARBA00009272"/>
    </source>
</evidence>
<dbReference type="AlphaFoldDB" id="A0A2P8HY67"/>
<evidence type="ECO:0000256" key="5">
    <source>
        <dbReference type="NCBIfam" id="TIGR00205"/>
    </source>
</evidence>
<keyword evidence="3 4" id="KW-0975">Bacterial flagellum</keyword>
<dbReference type="GO" id="GO:0009425">
    <property type="term" value="C:bacterial-type flagellum basal body"/>
    <property type="evidence" value="ECO:0007669"/>
    <property type="project" value="UniProtKB-SubCell"/>
</dbReference>
<accession>A0A2P8HY67</accession>
<dbReference type="GO" id="GO:0071973">
    <property type="term" value="P:bacterial-type flagellum-dependent cell motility"/>
    <property type="evidence" value="ECO:0007669"/>
    <property type="project" value="InterPro"/>
</dbReference>
<dbReference type="GO" id="GO:0003774">
    <property type="term" value="F:cytoskeletal motor activity"/>
    <property type="evidence" value="ECO:0007669"/>
    <property type="project" value="InterPro"/>
</dbReference>
<dbReference type="PANTHER" id="PTHR34653:SF1">
    <property type="entry name" value="FLAGELLAR HOOK-BASAL BODY COMPLEX PROTEIN FLIE"/>
    <property type="match status" value="1"/>
</dbReference>
<dbReference type="PRINTS" id="PR01006">
    <property type="entry name" value="FLGHOOKFLIE"/>
</dbReference>
<evidence type="ECO:0000256" key="4">
    <source>
        <dbReference type="HAMAP-Rule" id="MF_00724"/>
    </source>
</evidence>